<evidence type="ECO:0000313" key="3">
    <source>
        <dbReference type="Proteomes" id="UP000680638"/>
    </source>
</evidence>
<gene>
    <name evidence="2" type="ORF">J21TS3_01970</name>
</gene>
<comment type="caution">
    <text evidence="2">The sequence shown here is derived from an EMBL/GenBank/DDBJ whole genome shotgun (WGS) entry which is preliminary data.</text>
</comment>
<reference evidence="2 3" key="1">
    <citation type="submission" date="2021-03" db="EMBL/GenBank/DDBJ databases">
        <title>Antimicrobial resistance genes in bacteria isolated from Japanese honey, and their potential for conferring macrolide and lincosamide resistance in the American foulbrood pathogen Paenibacillus larvae.</title>
        <authorList>
            <person name="Okamoto M."/>
            <person name="Kumagai M."/>
            <person name="Kanamori H."/>
            <person name="Takamatsu D."/>
        </authorList>
    </citation>
    <scope>NUCLEOTIDE SEQUENCE [LARGE SCALE GENOMIC DNA]</scope>
    <source>
        <strain evidence="2 3">J21TS3</strain>
    </source>
</reference>
<feature type="signal peptide" evidence="1">
    <location>
        <begin position="1"/>
        <end position="24"/>
    </location>
</feature>
<name>A0ABQ4LQ36_9BACL</name>
<accession>A0ABQ4LQ36</accession>
<protein>
    <submittedName>
        <fullName evidence="2">Uncharacterized protein</fullName>
    </submittedName>
</protein>
<dbReference type="RefSeq" id="WP_212946960.1">
    <property type="nucleotide sequence ID" value="NZ_BORW01000001.1"/>
</dbReference>
<feature type="chain" id="PRO_5046380694" evidence="1">
    <location>
        <begin position="25"/>
        <end position="164"/>
    </location>
</feature>
<keyword evidence="1" id="KW-0732">Signal</keyword>
<evidence type="ECO:0000313" key="2">
    <source>
        <dbReference type="EMBL" id="GIO65376.1"/>
    </source>
</evidence>
<sequence>MKRLIVMSGVLAIAFLLTAAAVRADEHGSGNRKIPGEEVASVKLVGGKPGDELRGTIWTKDDPIIAQMTGWLQAAEPVPGQTEYGRHGYPMAAELTTEHQQKMRVEPAYDCVSVTNPDGSGMKTCTPAENEIVVSRGQEKQRVISPEMYEWLLAGYQYEHRAAE</sequence>
<dbReference type="EMBL" id="BORW01000001">
    <property type="protein sequence ID" value="GIO65376.1"/>
    <property type="molecule type" value="Genomic_DNA"/>
</dbReference>
<dbReference type="Proteomes" id="UP000680638">
    <property type="component" value="Unassembled WGS sequence"/>
</dbReference>
<organism evidence="2 3">
    <name type="scientific">Paenibacillus cookii</name>
    <dbReference type="NCBI Taxonomy" id="157839"/>
    <lineage>
        <taxon>Bacteria</taxon>
        <taxon>Bacillati</taxon>
        <taxon>Bacillota</taxon>
        <taxon>Bacilli</taxon>
        <taxon>Bacillales</taxon>
        <taxon>Paenibacillaceae</taxon>
        <taxon>Paenibacillus</taxon>
    </lineage>
</organism>
<evidence type="ECO:0000256" key="1">
    <source>
        <dbReference type="SAM" id="SignalP"/>
    </source>
</evidence>
<proteinExistence type="predicted"/>
<keyword evidence="3" id="KW-1185">Reference proteome</keyword>